<sequence length="350" mass="38448">MFYDDSRAGTSSTLGPDSTPFRPGQPRKVVVQPNVNTTIGMGGERRDLVTFKLDWPFEPPQTMTLVEQRDLKSLALNPRFARTDSDNAETAAKIEELGAGAFGQVLRAVDVDSGKLIAVKIIKIRQNQHKEAFFTALKREVEAIGRIEHPFVVDYLCSEASINAPEAQVVMGLMKGSLYSLLEGKPTPPDHLNQTANLMLTHMLQALDCVASMGIVHRDVKPENILYTYSPSGELVFKLGDFGLCNQISVAQSAAGTPIYMAPEISAAAQGQTPKADIWSLFMVLIWMYDFKKFRRDAYAGRFSVSTLLQVAREAAAPGQHLAQLGEMARPDPEKRASAAQMMLKLGLFS</sequence>
<dbReference type="PROSITE" id="PS00107">
    <property type="entry name" value="PROTEIN_KINASE_ATP"/>
    <property type="match status" value="1"/>
</dbReference>
<dbReference type="PANTHER" id="PTHR43671:SF98">
    <property type="entry name" value="SERINE_THREONINE-PROTEIN KINASE NEK11"/>
    <property type="match status" value="1"/>
</dbReference>
<evidence type="ECO:0000256" key="5">
    <source>
        <dbReference type="ARBA" id="ARBA00022741"/>
    </source>
</evidence>
<evidence type="ECO:0000256" key="11">
    <source>
        <dbReference type="RuleBase" id="RU000304"/>
    </source>
</evidence>
<comment type="catalytic activity">
    <reaction evidence="8">
        <text>L-threonyl-[protein] + ATP = O-phospho-L-threonyl-[protein] + ADP + H(+)</text>
        <dbReference type="Rhea" id="RHEA:46608"/>
        <dbReference type="Rhea" id="RHEA-COMP:11060"/>
        <dbReference type="Rhea" id="RHEA-COMP:11605"/>
        <dbReference type="ChEBI" id="CHEBI:15378"/>
        <dbReference type="ChEBI" id="CHEBI:30013"/>
        <dbReference type="ChEBI" id="CHEBI:30616"/>
        <dbReference type="ChEBI" id="CHEBI:61977"/>
        <dbReference type="ChEBI" id="CHEBI:456216"/>
        <dbReference type="EC" id="2.7.11.1"/>
    </reaction>
</comment>
<dbReference type="EC" id="2.7.11.1" evidence="2"/>
<dbReference type="PROSITE" id="PS00108">
    <property type="entry name" value="PROTEIN_KINASE_ST"/>
    <property type="match status" value="1"/>
</dbReference>
<keyword evidence="4" id="KW-0808">Transferase</keyword>
<name>A0ABR4ES91_9PEZI</name>
<evidence type="ECO:0000256" key="4">
    <source>
        <dbReference type="ARBA" id="ARBA00022679"/>
    </source>
</evidence>
<dbReference type="Pfam" id="PF00069">
    <property type="entry name" value="Pkinase"/>
    <property type="match status" value="1"/>
</dbReference>
<evidence type="ECO:0000256" key="2">
    <source>
        <dbReference type="ARBA" id="ARBA00012513"/>
    </source>
</evidence>
<evidence type="ECO:0000256" key="10">
    <source>
        <dbReference type="PROSITE-ProRule" id="PRU10141"/>
    </source>
</evidence>
<evidence type="ECO:0000256" key="6">
    <source>
        <dbReference type="ARBA" id="ARBA00022777"/>
    </source>
</evidence>
<evidence type="ECO:0000313" key="15">
    <source>
        <dbReference type="Proteomes" id="UP001600888"/>
    </source>
</evidence>
<evidence type="ECO:0000256" key="9">
    <source>
        <dbReference type="ARBA" id="ARBA00048679"/>
    </source>
</evidence>
<dbReference type="InterPro" id="IPR011009">
    <property type="entry name" value="Kinase-like_dom_sf"/>
</dbReference>
<dbReference type="InterPro" id="IPR008271">
    <property type="entry name" value="Ser/Thr_kinase_AS"/>
</dbReference>
<reference evidence="14 15" key="1">
    <citation type="submission" date="2024-03" db="EMBL/GenBank/DDBJ databases">
        <title>A high-quality draft genome sequence of Diaporthe vaccinii, a causative agent of upright dieback and viscid rot disease in cranberry plants.</title>
        <authorList>
            <person name="Sarrasin M."/>
            <person name="Lang B.F."/>
            <person name="Burger G."/>
        </authorList>
    </citation>
    <scope>NUCLEOTIDE SEQUENCE [LARGE SCALE GENOMIC DNA]</scope>
    <source>
        <strain evidence="14 15">IS7</strain>
    </source>
</reference>
<keyword evidence="3 11" id="KW-0723">Serine/threonine-protein kinase</keyword>
<dbReference type="InterPro" id="IPR000719">
    <property type="entry name" value="Prot_kinase_dom"/>
</dbReference>
<dbReference type="SMART" id="SM00220">
    <property type="entry name" value="S_TKc"/>
    <property type="match status" value="1"/>
</dbReference>
<organism evidence="14 15">
    <name type="scientific">Diaporthe vaccinii</name>
    <dbReference type="NCBI Taxonomy" id="105482"/>
    <lineage>
        <taxon>Eukaryota</taxon>
        <taxon>Fungi</taxon>
        <taxon>Dikarya</taxon>
        <taxon>Ascomycota</taxon>
        <taxon>Pezizomycotina</taxon>
        <taxon>Sordariomycetes</taxon>
        <taxon>Sordariomycetidae</taxon>
        <taxon>Diaporthales</taxon>
        <taxon>Diaporthaceae</taxon>
        <taxon>Diaporthe</taxon>
        <taxon>Diaporthe eres species complex</taxon>
    </lineage>
</organism>
<gene>
    <name evidence="14" type="ORF">FJTKL_08254</name>
</gene>
<dbReference type="PANTHER" id="PTHR43671">
    <property type="entry name" value="SERINE/THREONINE-PROTEIN KINASE NEK"/>
    <property type="match status" value="1"/>
</dbReference>
<evidence type="ECO:0000259" key="13">
    <source>
        <dbReference type="PROSITE" id="PS50011"/>
    </source>
</evidence>
<dbReference type="InterPro" id="IPR050660">
    <property type="entry name" value="NEK_Ser/Thr_kinase"/>
</dbReference>
<comment type="caution">
    <text evidence="14">The sequence shown here is derived from an EMBL/GenBank/DDBJ whole genome shotgun (WGS) entry which is preliminary data.</text>
</comment>
<proteinExistence type="inferred from homology"/>
<dbReference type="SUPFAM" id="SSF56112">
    <property type="entry name" value="Protein kinase-like (PK-like)"/>
    <property type="match status" value="1"/>
</dbReference>
<evidence type="ECO:0000313" key="14">
    <source>
        <dbReference type="EMBL" id="KAL2285307.1"/>
    </source>
</evidence>
<evidence type="ECO:0000256" key="3">
    <source>
        <dbReference type="ARBA" id="ARBA00022527"/>
    </source>
</evidence>
<dbReference type="InterPro" id="IPR017441">
    <property type="entry name" value="Protein_kinase_ATP_BS"/>
</dbReference>
<dbReference type="Proteomes" id="UP001600888">
    <property type="component" value="Unassembled WGS sequence"/>
</dbReference>
<dbReference type="PROSITE" id="PS50011">
    <property type="entry name" value="PROTEIN_KINASE_DOM"/>
    <property type="match status" value="1"/>
</dbReference>
<keyword evidence="5 10" id="KW-0547">Nucleotide-binding</keyword>
<keyword evidence="6" id="KW-0418">Kinase</keyword>
<evidence type="ECO:0000256" key="8">
    <source>
        <dbReference type="ARBA" id="ARBA00047899"/>
    </source>
</evidence>
<keyword evidence="15" id="KW-1185">Reference proteome</keyword>
<comment type="similarity">
    <text evidence="1">Belongs to the protein kinase superfamily. NEK Ser/Thr protein kinase family. NIMA subfamily.</text>
</comment>
<keyword evidence="7 10" id="KW-0067">ATP-binding</keyword>
<evidence type="ECO:0000256" key="7">
    <source>
        <dbReference type="ARBA" id="ARBA00022840"/>
    </source>
</evidence>
<dbReference type="EMBL" id="JBAWTH010000031">
    <property type="protein sequence ID" value="KAL2285307.1"/>
    <property type="molecule type" value="Genomic_DNA"/>
</dbReference>
<evidence type="ECO:0000256" key="12">
    <source>
        <dbReference type="SAM" id="MobiDB-lite"/>
    </source>
</evidence>
<evidence type="ECO:0000256" key="1">
    <source>
        <dbReference type="ARBA" id="ARBA00010886"/>
    </source>
</evidence>
<feature type="region of interest" description="Disordered" evidence="12">
    <location>
        <begin position="1"/>
        <end position="26"/>
    </location>
</feature>
<dbReference type="Gene3D" id="1.10.510.10">
    <property type="entry name" value="Transferase(Phosphotransferase) domain 1"/>
    <property type="match status" value="1"/>
</dbReference>
<accession>A0ABR4ES91</accession>
<feature type="domain" description="Protein kinase" evidence="13">
    <location>
        <begin position="91"/>
        <end position="349"/>
    </location>
</feature>
<dbReference type="CDD" id="cd00180">
    <property type="entry name" value="PKc"/>
    <property type="match status" value="1"/>
</dbReference>
<comment type="catalytic activity">
    <reaction evidence="9">
        <text>L-seryl-[protein] + ATP = O-phospho-L-seryl-[protein] + ADP + H(+)</text>
        <dbReference type="Rhea" id="RHEA:17989"/>
        <dbReference type="Rhea" id="RHEA-COMP:9863"/>
        <dbReference type="Rhea" id="RHEA-COMP:11604"/>
        <dbReference type="ChEBI" id="CHEBI:15378"/>
        <dbReference type="ChEBI" id="CHEBI:29999"/>
        <dbReference type="ChEBI" id="CHEBI:30616"/>
        <dbReference type="ChEBI" id="CHEBI:83421"/>
        <dbReference type="ChEBI" id="CHEBI:456216"/>
        <dbReference type="EC" id="2.7.11.1"/>
    </reaction>
</comment>
<feature type="binding site" evidence="10">
    <location>
        <position position="120"/>
    </location>
    <ligand>
        <name>ATP</name>
        <dbReference type="ChEBI" id="CHEBI:30616"/>
    </ligand>
</feature>
<protein>
    <recommendedName>
        <fullName evidence="2">non-specific serine/threonine protein kinase</fullName>
        <ecNumber evidence="2">2.7.11.1</ecNumber>
    </recommendedName>
</protein>